<organism evidence="3 4">
    <name type="scientific">Acinetobacter bereziniae LMG 1003 = CIP 70.12</name>
    <dbReference type="NCBI Taxonomy" id="981324"/>
    <lineage>
        <taxon>Bacteria</taxon>
        <taxon>Pseudomonadati</taxon>
        <taxon>Pseudomonadota</taxon>
        <taxon>Gammaproteobacteria</taxon>
        <taxon>Moraxellales</taxon>
        <taxon>Moraxellaceae</taxon>
        <taxon>Acinetobacter</taxon>
    </lineage>
</organism>
<dbReference type="InterPro" id="IPR013491">
    <property type="entry name" value="Tape_meas_N"/>
</dbReference>
<dbReference type="PATRIC" id="fig|1217650.3.peg.395"/>
<feature type="region of interest" description="Disordered" evidence="1">
    <location>
        <begin position="45"/>
        <end position="70"/>
    </location>
</feature>
<feature type="domain" description="Tape measure protein N-terminal" evidence="2">
    <location>
        <begin position="175"/>
        <end position="366"/>
    </location>
</feature>
<dbReference type="NCBIfam" id="TIGR02675">
    <property type="entry name" value="tape_meas_nterm"/>
    <property type="match status" value="1"/>
</dbReference>
<dbReference type="Pfam" id="PF20155">
    <property type="entry name" value="TMP_3"/>
    <property type="match status" value="1"/>
</dbReference>
<gene>
    <name evidence="3" type="ORF">F938_00419</name>
</gene>
<dbReference type="AlphaFoldDB" id="N9DRP0"/>
<reference evidence="3 4" key="1">
    <citation type="submission" date="2013-02" db="EMBL/GenBank/DDBJ databases">
        <title>The Genome Sequence of Acinetobacter bereziniae CIP 70.12.</title>
        <authorList>
            <consortium name="The Broad Institute Genome Sequencing Platform"/>
            <consortium name="The Broad Institute Genome Sequencing Center for Infectious Disease"/>
            <person name="Cerqueira G."/>
            <person name="Feldgarden M."/>
            <person name="Courvalin P."/>
            <person name="Perichon B."/>
            <person name="Grillot-Courvalin C."/>
            <person name="Clermont D."/>
            <person name="Rocha E."/>
            <person name="Yoon E.-J."/>
            <person name="Nemec A."/>
            <person name="Walker B."/>
            <person name="Young S.K."/>
            <person name="Zeng Q."/>
            <person name="Gargeya S."/>
            <person name="Fitzgerald M."/>
            <person name="Haas B."/>
            <person name="Abouelleil A."/>
            <person name="Alvarado L."/>
            <person name="Arachchi H.M."/>
            <person name="Berlin A.M."/>
            <person name="Chapman S.B."/>
            <person name="Dewar J."/>
            <person name="Goldberg J."/>
            <person name="Griggs A."/>
            <person name="Gujja S."/>
            <person name="Hansen M."/>
            <person name="Howarth C."/>
            <person name="Imamovic A."/>
            <person name="Larimer J."/>
            <person name="McCowan C."/>
            <person name="Murphy C."/>
            <person name="Neiman D."/>
            <person name="Pearson M."/>
            <person name="Priest M."/>
            <person name="Roberts A."/>
            <person name="Saif S."/>
            <person name="Shea T."/>
            <person name="Sisk P."/>
            <person name="Sykes S."/>
            <person name="Wortman J."/>
            <person name="Nusbaum C."/>
            <person name="Birren B."/>
        </authorList>
    </citation>
    <scope>NUCLEOTIDE SEQUENCE [LARGE SCALE GENOMIC DNA]</scope>
    <source>
        <strain evidence="3 4">CIP 70.12</strain>
    </source>
</reference>
<comment type="caution">
    <text evidence="3">The sequence shown here is derived from an EMBL/GenBank/DDBJ whole genome shotgun (WGS) entry which is preliminary data.</text>
</comment>
<accession>N9DRP0</accession>
<name>N9DRP0_ACIBZ</name>
<dbReference type="RefSeq" id="WP_005028981.1">
    <property type="nucleotide sequence ID" value="NZ_KB849755.1"/>
</dbReference>
<protein>
    <recommendedName>
        <fullName evidence="2">Tape measure protein N-terminal domain-containing protein</fullName>
    </recommendedName>
</protein>
<keyword evidence="4" id="KW-1185">Reference proteome</keyword>
<sequence>MAGQNLTFKLILDGDNKGLVSAVKQSESSVNSVLDSIKQEAERLKKASEETSKATAKMISDEVSTDAKKASEGLKDVAEAEQKVSNESSELEQKIQQIIDELNKAQNASKSTENGFNSLSNEARNTANESAQVAKELNETNNSSAKLSTGLNGLKTGLTLVASAFAAVGVGLGIRELAQAADSYTNLSARIKIATQDGGNFTQAMSGVHQVALATNSNLTSTADLFARLNAVGKDMGVTQQQALDLTKTVTQAIKIGGGSAEAADGAVTQFIQAMQGGVLRGEEFNSIMEGGYGLAEALARGLGVTTGELRKMAEAGELSSERVVKALQTQSASVQATYDKFPTTISNALQRISTSWEILIGKMDQSNGASATVALWLVTIANNIQDLDVLLNDMGQGFEWIGSQINKIDTSTIETLKSVLVSAYETLKSLASTVGDAFEITFDLLNTALGAIFNFNSGVDSASDKTNGLTKLLQVLNVALGFLNDGFKGIGIAANLLTGAFYSIASASNNVLSALTWGDVSKEFAANADAMATKANEYYTKASDGALKFESAGKKAWDEINKTQDQRNADSIAKNQLTLDQLSAQEAKHSADYKAISDQRLVLEQQLYKAKKTGNQASIDLALKGIADLEAKEKAYQVETQKINSEKIKAAQDWVNAQLTAIDGTAKASDIATQKTIQTTLAARGLKVEFDNTGKGIVTAMEQSGNAVSSLDSKLAAGRKGAQALGLDLDIALNRVSEGFKAKEANLNSFTASLELMGVKGKQSAEVAYQAWVKWLETAKSQAEIDFAMSKLKEFETQGVISTKQVELGVQAIRQVMQKLPDDMNPVEQAFERLGIKTKEQLKLAAQSALADFNTIQSSGQATAESLRQAYERTIQAAVASGDQAVIASTKAKAASLGLSVQIEDTGKATVQSFDEMNKAADNHASRVSNRVTSAYRRMGEVAREEALSSSEAWAKALDSQQGGMHSTTQGEKTRLAFNQSEVEAELKAMGYDDKKAAEIAKNILQGSKLGDGYRNASTSWLAKNGLDVVGSFAGGGGGTSNANYVREQLEKYTQYAGNSSSTMGIGDSSKTVKYEISTGKNKATVYGSPSTETNLNSILSELETIKKST</sequence>
<evidence type="ECO:0000256" key="1">
    <source>
        <dbReference type="SAM" id="MobiDB-lite"/>
    </source>
</evidence>
<evidence type="ECO:0000259" key="2">
    <source>
        <dbReference type="Pfam" id="PF20155"/>
    </source>
</evidence>
<dbReference type="EMBL" id="APQG01000012">
    <property type="protein sequence ID" value="ENW00903.1"/>
    <property type="molecule type" value="Genomic_DNA"/>
</dbReference>
<proteinExistence type="predicted"/>
<dbReference type="HOGENOM" id="CLU_004499_0_0_6"/>
<feature type="region of interest" description="Disordered" evidence="1">
    <location>
        <begin position="106"/>
        <end position="130"/>
    </location>
</feature>
<dbReference type="Proteomes" id="UP000013251">
    <property type="component" value="Unassembled WGS sequence"/>
</dbReference>
<evidence type="ECO:0000313" key="4">
    <source>
        <dbReference type="Proteomes" id="UP000013251"/>
    </source>
</evidence>
<evidence type="ECO:0000313" key="3">
    <source>
        <dbReference type="EMBL" id="ENW00903.1"/>
    </source>
</evidence>